<dbReference type="AlphaFoldDB" id="A0A939E354"/>
<reference evidence="1" key="1">
    <citation type="submission" date="2021-03" db="EMBL/GenBank/DDBJ databases">
        <authorList>
            <person name="Sun Q."/>
        </authorList>
    </citation>
    <scope>NUCLEOTIDE SEQUENCE</scope>
    <source>
        <strain evidence="1">CCM 8862</strain>
    </source>
</reference>
<dbReference type="Pfam" id="PF10722">
    <property type="entry name" value="YbjN"/>
    <property type="match status" value="1"/>
</dbReference>
<proteinExistence type="predicted"/>
<evidence type="ECO:0000313" key="2">
    <source>
        <dbReference type="Proteomes" id="UP000664332"/>
    </source>
</evidence>
<accession>A0A939E354</accession>
<sequence length="143" mass="16011">MTELPKPTHTRIEEWLKSHELKYIYDDDGDLAVGFEEVNIFIGIDSEYDRVHTHGYWRGGLATDEAKARAVALANELNSSMVAPKVLVNLDQGRIITETVSTHPFGITDQQLEFFLDMSFQTTMAAIGKLEEALPDLIEGDNA</sequence>
<keyword evidence="2" id="KW-1185">Reference proteome</keyword>
<protein>
    <submittedName>
        <fullName evidence="1">YbjN domain-containing protein</fullName>
    </submittedName>
</protein>
<gene>
    <name evidence="1" type="ORF">JZY06_08160</name>
</gene>
<name>A0A939E354_9CORY</name>
<dbReference type="InterPro" id="IPR019660">
    <property type="entry name" value="Put_sensory_transdc_reg_YbjN"/>
</dbReference>
<dbReference type="EMBL" id="JAFLEQ010000015">
    <property type="protein sequence ID" value="MBN9644582.1"/>
    <property type="molecule type" value="Genomic_DNA"/>
</dbReference>
<comment type="caution">
    <text evidence="1">The sequence shown here is derived from an EMBL/GenBank/DDBJ whole genome shotgun (WGS) entry which is preliminary data.</text>
</comment>
<evidence type="ECO:0000313" key="1">
    <source>
        <dbReference type="EMBL" id="MBN9644582.1"/>
    </source>
</evidence>
<organism evidence="1 2">
    <name type="scientific">Corynebacterium mendelii</name>
    <dbReference type="NCBI Taxonomy" id="2765362"/>
    <lineage>
        <taxon>Bacteria</taxon>
        <taxon>Bacillati</taxon>
        <taxon>Actinomycetota</taxon>
        <taxon>Actinomycetes</taxon>
        <taxon>Mycobacteriales</taxon>
        <taxon>Corynebacteriaceae</taxon>
        <taxon>Corynebacterium</taxon>
    </lineage>
</organism>
<dbReference type="RefSeq" id="WP_207279070.1">
    <property type="nucleotide sequence ID" value="NZ_JAFLEQ010000015.1"/>
</dbReference>
<dbReference type="Proteomes" id="UP000664332">
    <property type="component" value="Unassembled WGS sequence"/>
</dbReference>